<protein>
    <submittedName>
        <fullName evidence="1">Uncharacterized protein</fullName>
    </submittedName>
</protein>
<proteinExistence type="predicted"/>
<accession>A0ABN8P9T2</accession>
<evidence type="ECO:0000313" key="2">
    <source>
        <dbReference type="Proteomes" id="UP001159405"/>
    </source>
</evidence>
<dbReference type="EMBL" id="CALNXK010000062">
    <property type="protein sequence ID" value="CAH3139253.1"/>
    <property type="molecule type" value="Genomic_DNA"/>
</dbReference>
<comment type="caution">
    <text evidence="1">The sequence shown here is derived from an EMBL/GenBank/DDBJ whole genome shotgun (WGS) entry which is preliminary data.</text>
</comment>
<dbReference type="Proteomes" id="UP001159405">
    <property type="component" value="Unassembled WGS sequence"/>
</dbReference>
<organism evidence="1 2">
    <name type="scientific">Porites lobata</name>
    <dbReference type="NCBI Taxonomy" id="104759"/>
    <lineage>
        <taxon>Eukaryota</taxon>
        <taxon>Metazoa</taxon>
        <taxon>Cnidaria</taxon>
        <taxon>Anthozoa</taxon>
        <taxon>Hexacorallia</taxon>
        <taxon>Scleractinia</taxon>
        <taxon>Fungiina</taxon>
        <taxon>Poritidae</taxon>
        <taxon>Porites</taxon>
    </lineage>
</organism>
<gene>
    <name evidence="1" type="ORF">PLOB_00040549</name>
</gene>
<keyword evidence="2" id="KW-1185">Reference proteome</keyword>
<reference evidence="1 2" key="1">
    <citation type="submission" date="2022-05" db="EMBL/GenBank/DDBJ databases">
        <authorList>
            <consortium name="Genoscope - CEA"/>
            <person name="William W."/>
        </authorList>
    </citation>
    <scope>NUCLEOTIDE SEQUENCE [LARGE SCALE GENOMIC DNA]</scope>
</reference>
<evidence type="ECO:0000313" key="1">
    <source>
        <dbReference type="EMBL" id="CAH3139253.1"/>
    </source>
</evidence>
<name>A0ABN8P9T2_9CNID</name>
<sequence>MKDETEGVPIKEFVTGGPKNYTYKLQNGKPECKIRGFTLDEHGSGILNFDSMKHHILTEIYDPQDKRRTMDKTLTLALT</sequence>